<proteinExistence type="predicted"/>
<sequence>MASSGEVQRSLQAVAQGLRWTYAILWQLSPDQGALVWVEGHYNSAIKTRKTVQPAVAQAQAPAAAAEAADQARSRQLRELFDSLAREAAAGGGTGFRDVHGCAQEARRPSAALAPEDLTETEWFYLMSASYSFPSGVGLPGRAFARGGHVWLSRANEVDSRAFSRAILARSAGIKTIVCMLIVDGVLEIGTTKKKRWRKR</sequence>
<keyword evidence="2" id="KW-0010">Activator</keyword>
<organism evidence="5">
    <name type="scientific">Triticum aestivum</name>
    <name type="common">Wheat</name>
    <dbReference type="NCBI Taxonomy" id="4565"/>
    <lineage>
        <taxon>Eukaryota</taxon>
        <taxon>Viridiplantae</taxon>
        <taxon>Streptophyta</taxon>
        <taxon>Embryophyta</taxon>
        <taxon>Tracheophyta</taxon>
        <taxon>Spermatophyta</taxon>
        <taxon>Magnoliopsida</taxon>
        <taxon>Liliopsida</taxon>
        <taxon>Poales</taxon>
        <taxon>Poaceae</taxon>
        <taxon>BOP clade</taxon>
        <taxon>Pooideae</taxon>
        <taxon>Triticodae</taxon>
        <taxon>Triticeae</taxon>
        <taxon>Triticinae</taxon>
        <taxon>Triticum</taxon>
    </lineage>
</organism>
<keyword evidence="3" id="KW-0804">Transcription</keyword>
<name>A0A3B5ZRS2_WHEAT</name>
<keyword evidence="6" id="KW-1185">Reference proteome</keyword>
<dbReference type="STRING" id="4565.A0A3B5ZRS2"/>
<dbReference type="PANTHER" id="PTHR46266:SF4">
    <property type="entry name" value="TRANSCRIPTION FACTOR TT8"/>
    <property type="match status" value="1"/>
</dbReference>
<dbReference type="PANTHER" id="PTHR46266">
    <property type="entry name" value="TRANSCRIPTION FACTOR TT8"/>
    <property type="match status" value="1"/>
</dbReference>
<keyword evidence="1" id="KW-0805">Transcription regulation</keyword>
<dbReference type="SMR" id="A0A3B5ZRS2"/>
<feature type="domain" description="Transcription factor MYC/MYB N-terminal" evidence="4">
    <location>
        <begin position="8"/>
        <end position="194"/>
    </location>
</feature>
<dbReference type="Proteomes" id="UP000019116">
    <property type="component" value="Chromosome 1D"/>
</dbReference>
<evidence type="ECO:0000256" key="1">
    <source>
        <dbReference type="ARBA" id="ARBA00023015"/>
    </source>
</evidence>
<evidence type="ECO:0000259" key="4">
    <source>
        <dbReference type="Pfam" id="PF14215"/>
    </source>
</evidence>
<dbReference type="Gramene" id="TraesCS1D03G0219000.1">
    <property type="protein sequence ID" value="TraesCS1D03G0219000.1.CDS"/>
    <property type="gene ID" value="TraesCS1D03G0219000"/>
</dbReference>
<dbReference type="Gramene" id="TraesCLE_scaffold_123252_01G000100.1">
    <property type="protein sequence ID" value="TraesCLE_scaffold_123252_01G000100.1"/>
    <property type="gene ID" value="TraesCLE_scaffold_123252_01G000100"/>
</dbReference>
<dbReference type="Gramene" id="TraesWEE_scaffold_081120_01G000100.1">
    <property type="protein sequence ID" value="TraesWEE_scaffold_081120_01G000100.1"/>
    <property type="gene ID" value="TraesWEE_scaffold_081120_01G000100"/>
</dbReference>
<dbReference type="Gramene" id="TraesCS1D02G094000.1">
    <property type="protein sequence ID" value="TraesCS1D02G094000.1"/>
    <property type="gene ID" value="TraesCS1D02G094000"/>
</dbReference>
<dbReference type="InterPro" id="IPR025610">
    <property type="entry name" value="MYC/MYB_N"/>
</dbReference>
<evidence type="ECO:0000313" key="5">
    <source>
        <dbReference type="EnsemblPlants" id="TraesCS1D02G094000.1"/>
    </source>
</evidence>
<evidence type="ECO:0000256" key="3">
    <source>
        <dbReference type="ARBA" id="ARBA00023163"/>
    </source>
</evidence>
<evidence type="ECO:0000313" key="6">
    <source>
        <dbReference type="Proteomes" id="UP000019116"/>
    </source>
</evidence>
<protein>
    <recommendedName>
        <fullName evidence="4">Transcription factor MYC/MYB N-terminal domain-containing protein</fullName>
    </recommendedName>
</protein>
<dbReference type="Pfam" id="PF14215">
    <property type="entry name" value="bHLH-MYC_N"/>
    <property type="match status" value="1"/>
</dbReference>
<dbReference type="Gramene" id="TraesKAR1D01G0062910.1">
    <property type="protein sequence ID" value="cds.TraesKAR1D01G0062910.1"/>
    <property type="gene ID" value="TraesKAR1D01G0062910"/>
</dbReference>
<dbReference type="Gramene" id="TraesCAD_scaffold_056044_01G000100.1">
    <property type="protein sequence ID" value="TraesCAD_scaffold_056044_01G000100.1"/>
    <property type="gene ID" value="TraesCAD_scaffold_056044_01G000100"/>
</dbReference>
<reference evidence="5" key="2">
    <citation type="submission" date="2018-10" db="UniProtKB">
        <authorList>
            <consortium name="EnsemblPlants"/>
        </authorList>
    </citation>
    <scope>IDENTIFICATION</scope>
</reference>
<dbReference type="AlphaFoldDB" id="A0A3B5ZRS2"/>
<dbReference type="EnsemblPlants" id="TraesCS1D02G094000.1">
    <property type="protein sequence ID" value="TraesCS1D02G094000.1"/>
    <property type="gene ID" value="TraesCS1D02G094000"/>
</dbReference>
<evidence type="ECO:0000256" key="2">
    <source>
        <dbReference type="ARBA" id="ARBA00023159"/>
    </source>
</evidence>
<reference evidence="5" key="1">
    <citation type="submission" date="2018-08" db="EMBL/GenBank/DDBJ databases">
        <authorList>
            <person name="Rossello M."/>
        </authorList>
    </citation>
    <scope>NUCLEOTIDE SEQUENCE [LARGE SCALE GENOMIC DNA]</scope>
    <source>
        <strain evidence="5">cv. Chinese Spring</strain>
    </source>
</reference>
<dbReference type="OrthoDB" id="690068at2759"/>
<accession>A0A3B5ZRS2</accession>